<sequence length="270" mass="29571">MAEYVELSIGQVALASLLILINAGVSIWLGLRMEKTLLIASVRTVVQLSLLGLILNWIFRIDRWYVVLLIATLMTVIAGMTAAGRSRRSFPGIRFIATSSVMASAWLVTAYVLVFVLQGLEKWYQPQYAIPLLGMVLGNTLNGISVGLSTLSESLLRHRDRVETLLALGATRHEAAGESMREAVRTGMIPIVNSMMIVGLVSLPGMMTGQLVSGMDPAQAVRYQIVIMFLIAGATALGTVLVVYLAMHRLFAPDHRFRYDALSEPPRGRE</sequence>
<gene>
    <name evidence="7" type="primary">fetB</name>
    <name evidence="7" type="ORF">FYK55_01180</name>
</gene>
<keyword evidence="4 6" id="KW-1133">Transmembrane helix</keyword>
<evidence type="ECO:0000256" key="6">
    <source>
        <dbReference type="SAM" id="Phobius"/>
    </source>
</evidence>
<feature type="transmembrane region" description="Helical" evidence="6">
    <location>
        <begin position="128"/>
        <end position="151"/>
    </location>
</feature>
<comment type="similarity">
    <text evidence="2">Belongs to the UPF0014 family.</text>
</comment>
<name>A0A5M6DLQ5_9BACT</name>
<feature type="transmembrane region" description="Helical" evidence="6">
    <location>
        <begin position="187"/>
        <end position="205"/>
    </location>
</feature>
<keyword evidence="5 6" id="KW-0472">Membrane</keyword>
<dbReference type="Proteomes" id="UP000324479">
    <property type="component" value="Unassembled WGS sequence"/>
</dbReference>
<reference evidence="7 8" key="1">
    <citation type="submission" date="2019-08" db="EMBL/GenBank/DDBJ databases">
        <authorList>
            <person name="Dhanesh K."/>
            <person name="Kumar G."/>
            <person name="Sasikala C."/>
            <person name="Venkata Ramana C."/>
        </authorList>
    </citation>
    <scope>NUCLEOTIDE SEQUENCE [LARGE SCALE GENOMIC DNA]</scope>
    <source>
        <strain evidence="7 8">JC645</strain>
    </source>
</reference>
<evidence type="ECO:0000256" key="5">
    <source>
        <dbReference type="ARBA" id="ARBA00023136"/>
    </source>
</evidence>
<feature type="transmembrane region" description="Helical" evidence="6">
    <location>
        <begin position="64"/>
        <end position="83"/>
    </location>
</feature>
<evidence type="ECO:0000256" key="2">
    <source>
        <dbReference type="ARBA" id="ARBA00005268"/>
    </source>
</evidence>
<feature type="transmembrane region" description="Helical" evidence="6">
    <location>
        <begin position="95"/>
        <end position="116"/>
    </location>
</feature>
<evidence type="ECO:0000256" key="3">
    <source>
        <dbReference type="ARBA" id="ARBA00022692"/>
    </source>
</evidence>
<proteinExistence type="inferred from homology"/>
<keyword evidence="8" id="KW-1185">Reference proteome</keyword>
<dbReference type="PANTHER" id="PTHR30028">
    <property type="entry name" value="UPF0014 INNER MEMBRANE PROTEIN YBBM-RELATED"/>
    <property type="match status" value="1"/>
</dbReference>
<dbReference type="EMBL" id="VWOX01000001">
    <property type="protein sequence ID" value="KAA5547060.1"/>
    <property type="molecule type" value="Genomic_DNA"/>
</dbReference>
<feature type="transmembrane region" description="Helical" evidence="6">
    <location>
        <begin position="225"/>
        <end position="247"/>
    </location>
</feature>
<feature type="transmembrane region" description="Helical" evidence="6">
    <location>
        <begin position="12"/>
        <end position="31"/>
    </location>
</feature>
<dbReference type="PANTHER" id="PTHR30028:SF0">
    <property type="entry name" value="PROTEIN ALUMINUM SENSITIVE 3"/>
    <property type="match status" value="1"/>
</dbReference>
<dbReference type="GO" id="GO:0005886">
    <property type="term" value="C:plasma membrane"/>
    <property type="evidence" value="ECO:0007669"/>
    <property type="project" value="TreeGrafter"/>
</dbReference>
<evidence type="ECO:0000313" key="8">
    <source>
        <dbReference type="Proteomes" id="UP000324479"/>
    </source>
</evidence>
<feature type="transmembrane region" description="Helical" evidence="6">
    <location>
        <begin position="38"/>
        <end position="58"/>
    </location>
</feature>
<evidence type="ECO:0000256" key="1">
    <source>
        <dbReference type="ARBA" id="ARBA00004141"/>
    </source>
</evidence>
<dbReference type="Pfam" id="PF03649">
    <property type="entry name" value="UPF0014"/>
    <property type="match status" value="1"/>
</dbReference>
<keyword evidence="3 6" id="KW-0812">Transmembrane</keyword>
<dbReference type="AlphaFoldDB" id="A0A5M6DLQ5"/>
<evidence type="ECO:0000313" key="7">
    <source>
        <dbReference type="EMBL" id="KAA5547060.1"/>
    </source>
</evidence>
<comment type="subcellular location">
    <subcellularLocation>
        <location evidence="1">Membrane</location>
        <topology evidence="1">Multi-pass membrane protein</topology>
    </subcellularLocation>
</comment>
<accession>A0A5M6DLQ5</accession>
<comment type="caution">
    <text evidence="7">The sequence shown here is derived from an EMBL/GenBank/DDBJ whole genome shotgun (WGS) entry which is preliminary data.</text>
</comment>
<protein>
    <submittedName>
        <fullName evidence="7">Iron export ABC transporter permease subunit FetB</fullName>
    </submittedName>
</protein>
<evidence type="ECO:0000256" key="4">
    <source>
        <dbReference type="ARBA" id="ARBA00022989"/>
    </source>
</evidence>
<dbReference type="InterPro" id="IPR005226">
    <property type="entry name" value="UPF0014_fam"/>
</dbReference>
<organism evidence="7 8">
    <name type="scientific">Roseiconus nitratireducens</name>
    <dbReference type="NCBI Taxonomy" id="2605748"/>
    <lineage>
        <taxon>Bacteria</taxon>
        <taxon>Pseudomonadati</taxon>
        <taxon>Planctomycetota</taxon>
        <taxon>Planctomycetia</taxon>
        <taxon>Pirellulales</taxon>
        <taxon>Pirellulaceae</taxon>
        <taxon>Roseiconus</taxon>
    </lineage>
</organism>
<dbReference type="RefSeq" id="WP_150074167.1">
    <property type="nucleotide sequence ID" value="NZ_VWOX01000001.1"/>
</dbReference>